<evidence type="ECO:0000256" key="5">
    <source>
        <dbReference type="SAM" id="MobiDB-lite"/>
    </source>
</evidence>
<comment type="similarity">
    <text evidence="3">Belongs to the methyl-accepting chemotaxis (MCP) protein family.</text>
</comment>
<gene>
    <name evidence="10" type="ORF">GKC30_08095</name>
</gene>
<dbReference type="InterPro" id="IPR004089">
    <property type="entry name" value="MCPsignal_dom"/>
</dbReference>
<reference evidence="10 11" key="1">
    <citation type="submission" date="2019-11" db="EMBL/GenBank/DDBJ databases">
        <title>Pseudodesulfovibrio alkaliphilus, sp. nov., an alkaliphilic sulfate-reducing bacteria from mud volcano of Taman peninsula, Russia.</title>
        <authorList>
            <person name="Frolova A."/>
            <person name="Merkel A.Y."/>
            <person name="Slobodkin A.I."/>
        </authorList>
    </citation>
    <scope>NUCLEOTIDE SEQUENCE [LARGE SCALE GENOMIC DNA]</scope>
    <source>
        <strain evidence="10 11">F-1</strain>
    </source>
</reference>
<proteinExistence type="inferred from homology"/>
<keyword evidence="6" id="KW-1133">Transmembrane helix</keyword>
<feature type="transmembrane region" description="Helical" evidence="6">
    <location>
        <begin position="358"/>
        <end position="377"/>
    </location>
</feature>
<keyword evidence="2" id="KW-0145">Chemotaxis</keyword>
<dbReference type="SMART" id="SM00304">
    <property type="entry name" value="HAMP"/>
    <property type="match status" value="1"/>
</dbReference>
<dbReference type="Gene3D" id="1.20.1440.210">
    <property type="match status" value="1"/>
</dbReference>
<dbReference type="InterPro" id="IPR032255">
    <property type="entry name" value="HBM"/>
</dbReference>
<keyword evidence="11" id="KW-1185">Reference proteome</keyword>
<feature type="transmembrane region" description="Helical" evidence="6">
    <location>
        <begin position="98"/>
        <end position="121"/>
    </location>
</feature>
<dbReference type="Pfam" id="PF00672">
    <property type="entry name" value="HAMP"/>
    <property type="match status" value="1"/>
</dbReference>
<dbReference type="FunFam" id="1.10.287.950:FF:000001">
    <property type="entry name" value="Methyl-accepting chemotaxis sensory transducer"/>
    <property type="match status" value="1"/>
</dbReference>
<dbReference type="PANTHER" id="PTHR43531:SF11">
    <property type="entry name" value="METHYL-ACCEPTING CHEMOTAXIS PROTEIN 3"/>
    <property type="match status" value="1"/>
</dbReference>
<feature type="region of interest" description="Disordered" evidence="5">
    <location>
        <begin position="678"/>
        <end position="713"/>
    </location>
</feature>
<evidence type="ECO:0000259" key="9">
    <source>
        <dbReference type="PROSITE" id="PS51753"/>
    </source>
</evidence>
<keyword evidence="6" id="KW-0812">Transmembrane</keyword>
<dbReference type="PROSITE" id="PS51753">
    <property type="entry name" value="HBM"/>
    <property type="match status" value="1"/>
</dbReference>
<dbReference type="Pfam" id="PF00015">
    <property type="entry name" value="MCPsignal"/>
    <property type="match status" value="1"/>
</dbReference>
<evidence type="ECO:0000256" key="6">
    <source>
        <dbReference type="SAM" id="Phobius"/>
    </source>
</evidence>
<dbReference type="PROSITE" id="PS50885">
    <property type="entry name" value="HAMP"/>
    <property type="match status" value="1"/>
</dbReference>
<feature type="domain" description="HBM" evidence="9">
    <location>
        <begin position="129"/>
        <end position="352"/>
    </location>
</feature>
<accession>A0A7K1KNL3</accession>
<keyword evidence="4" id="KW-0807">Transducer</keyword>
<dbReference type="GO" id="GO:0005886">
    <property type="term" value="C:plasma membrane"/>
    <property type="evidence" value="ECO:0007669"/>
    <property type="project" value="TreeGrafter"/>
</dbReference>
<evidence type="ECO:0000259" key="7">
    <source>
        <dbReference type="PROSITE" id="PS50111"/>
    </source>
</evidence>
<dbReference type="CDD" id="cd11386">
    <property type="entry name" value="MCP_signal"/>
    <property type="match status" value="1"/>
</dbReference>
<dbReference type="EMBL" id="WODC01000004">
    <property type="protein sequence ID" value="MUM77590.1"/>
    <property type="molecule type" value="Genomic_DNA"/>
</dbReference>
<sequence>MVSHTAGCGQTSGNAAQLRNVHQQGGCHWLTGRSTVLHPLEPETALRDLRDFVPRRPGGCACRLARLMAWRVQKETPKETPCDEASNKEFFMLKNLRLAVKLGLSFAVVLALTLVVGLTGWRGMLSVVDRVDKADDVGELVQHILESRRHEKNFIIRGDQVYIDRVHSIVGSLVSQAKEARLKFENPVNQAQMDEVVSSVNEYGQAFDAMVTAIGNQVAIRKDVERVGHELIASSDGLYVGDDSRALRAVYDFTRMMDVAQMEARAYFLSRSETDLALAMEHVGEALALARGLGSSDLESGVERFRNTLAGYENALTAEKIADDRMIAAARNAQAQCEAARESQHALMLSEMGFANTMLVSVSLLSLLLGIVAAIVITRSITRPVLLGVSFARSMSQGDFTRTLEISQRDEVGTLATALNEMVGRLREVVAQVQTATENVASGSEELSATAFSLSQGATEQAASVEEVSSSMEEMASNIQRNADNARETEGLAEKVSRDAEASGEAVDKAMAAMRHIAEKITVIEEIARQTNLLALNAAIEAARAGEHGKGFAVVAAEVRKLAERSGVAASEISELSASTVSVADKAGRMLQQLLPDIRRTAELVQDISSSSDEMTAGANQISRAMSQLDQVIQLNASASEEMASTSEELSTQGQRLQKAMSFFVVDSDEAGVRASDARAVPAARSLPASGQRSAALSAKGMGVEPDQEFERF</sequence>
<evidence type="ECO:0000256" key="1">
    <source>
        <dbReference type="ARBA" id="ARBA00004370"/>
    </source>
</evidence>
<evidence type="ECO:0000259" key="8">
    <source>
        <dbReference type="PROSITE" id="PS50885"/>
    </source>
</evidence>
<dbReference type="Gene3D" id="1.10.287.950">
    <property type="entry name" value="Methyl-accepting chemotaxis protein"/>
    <property type="match status" value="1"/>
</dbReference>
<name>A0A7K1KNL3_9BACT</name>
<dbReference type="Proteomes" id="UP000461162">
    <property type="component" value="Unassembled WGS sequence"/>
</dbReference>
<protein>
    <submittedName>
        <fullName evidence="10">HAMP domain-containing protein</fullName>
    </submittedName>
</protein>
<organism evidence="10 11">
    <name type="scientific">Pseudodesulfovibrio alkaliphilus</name>
    <dbReference type="NCBI Taxonomy" id="2661613"/>
    <lineage>
        <taxon>Bacteria</taxon>
        <taxon>Pseudomonadati</taxon>
        <taxon>Thermodesulfobacteriota</taxon>
        <taxon>Desulfovibrionia</taxon>
        <taxon>Desulfovibrionales</taxon>
        <taxon>Desulfovibrionaceae</taxon>
    </lineage>
</organism>
<feature type="domain" description="Methyl-accepting transducer" evidence="7">
    <location>
        <begin position="436"/>
        <end position="651"/>
    </location>
</feature>
<dbReference type="PROSITE" id="PS50111">
    <property type="entry name" value="CHEMOTAXIS_TRANSDUC_2"/>
    <property type="match status" value="1"/>
</dbReference>
<evidence type="ECO:0000256" key="2">
    <source>
        <dbReference type="ARBA" id="ARBA00022500"/>
    </source>
</evidence>
<comment type="caution">
    <text evidence="10">The sequence shown here is derived from an EMBL/GenBank/DDBJ whole genome shotgun (WGS) entry which is preliminary data.</text>
</comment>
<comment type="subcellular location">
    <subcellularLocation>
        <location evidence="1">Membrane</location>
    </subcellularLocation>
</comment>
<feature type="domain" description="HAMP" evidence="8">
    <location>
        <begin position="379"/>
        <end position="431"/>
    </location>
</feature>
<evidence type="ECO:0000313" key="10">
    <source>
        <dbReference type="EMBL" id="MUM77590.1"/>
    </source>
</evidence>
<dbReference type="InterPro" id="IPR003660">
    <property type="entry name" value="HAMP_dom"/>
</dbReference>
<dbReference type="AlphaFoldDB" id="A0A7K1KNL3"/>
<dbReference type="SMART" id="SM00283">
    <property type="entry name" value="MA"/>
    <property type="match status" value="1"/>
</dbReference>
<dbReference type="PANTHER" id="PTHR43531">
    <property type="entry name" value="PROTEIN ICFG"/>
    <property type="match status" value="1"/>
</dbReference>
<dbReference type="Pfam" id="PF16591">
    <property type="entry name" value="HBM"/>
    <property type="match status" value="1"/>
</dbReference>
<dbReference type="GO" id="GO:0007165">
    <property type="term" value="P:signal transduction"/>
    <property type="evidence" value="ECO:0007669"/>
    <property type="project" value="UniProtKB-KW"/>
</dbReference>
<dbReference type="SUPFAM" id="SSF58104">
    <property type="entry name" value="Methyl-accepting chemotaxis protein (MCP) signaling domain"/>
    <property type="match status" value="1"/>
</dbReference>
<dbReference type="GO" id="GO:0006935">
    <property type="term" value="P:chemotaxis"/>
    <property type="evidence" value="ECO:0007669"/>
    <property type="project" value="UniProtKB-KW"/>
</dbReference>
<dbReference type="InterPro" id="IPR051310">
    <property type="entry name" value="MCP_chemotaxis"/>
</dbReference>
<dbReference type="GO" id="GO:0004888">
    <property type="term" value="F:transmembrane signaling receptor activity"/>
    <property type="evidence" value="ECO:0007669"/>
    <property type="project" value="TreeGrafter"/>
</dbReference>
<evidence type="ECO:0000313" key="11">
    <source>
        <dbReference type="Proteomes" id="UP000461162"/>
    </source>
</evidence>
<evidence type="ECO:0000256" key="3">
    <source>
        <dbReference type="ARBA" id="ARBA00029447"/>
    </source>
</evidence>
<dbReference type="CDD" id="cd06225">
    <property type="entry name" value="HAMP"/>
    <property type="match status" value="1"/>
</dbReference>
<evidence type="ECO:0000256" key="4">
    <source>
        <dbReference type="PROSITE-ProRule" id="PRU00284"/>
    </source>
</evidence>
<dbReference type="SMART" id="SM01358">
    <property type="entry name" value="HBM"/>
    <property type="match status" value="1"/>
</dbReference>
<keyword evidence="6" id="KW-0472">Membrane</keyword>